<dbReference type="Proteomes" id="UP000191039">
    <property type="component" value="Unassembled WGS sequence"/>
</dbReference>
<feature type="non-terminal residue" evidence="2">
    <location>
        <position position="104"/>
    </location>
</feature>
<gene>
    <name evidence="2" type="ORF">BV510_22090</name>
</gene>
<proteinExistence type="predicted"/>
<feature type="compositionally biased region" description="Polar residues" evidence="1">
    <location>
        <begin position="1"/>
        <end position="14"/>
    </location>
</feature>
<sequence length="104" mass="11096">MFPETNSPETQSPETVDDRPQRRLAHLYATDPEFAAAAPSAEVNAAAGAPGLRLADIVRTVLDGYADRPALGARAVEFVTDESGHTVAALQPRFDTITYGELAQ</sequence>
<dbReference type="RefSeq" id="WP_131830464.1">
    <property type="nucleotide sequence ID" value="NZ_MIJD01000284.1"/>
</dbReference>
<accession>A0A1T3W5I5</accession>
<evidence type="ECO:0000313" key="3">
    <source>
        <dbReference type="Proteomes" id="UP000191039"/>
    </source>
</evidence>
<comment type="caution">
    <text evidence="2">The sequence shown here is derived from an EMBL/GenBank/DDBJ whole genome shotgun (WGS) entry which is preliminary data.</text>
</comment>
<feature type="region of interest" description="Disordered" evidence="1">
    <location>
        <begin position="1"/>
        <end position="21"/>
    </location>
</feature>
<evidence type="ECO:0000313" key="2">
    <source>
        <dbReference type="EMBL" id="OPE49606.1"/>
    </source>
</evidence>
<organism evidence="2 3">
    <name type="scientific">Mycolicibacterium diernhoferi</name>
    <dbReference type="NCBI Taxonomy" id="1801"/>
    <lineage>
        <taxon>Bacteria</taxon>
        <taxon>Bacillati</taxon>
        <taxon>Actinomycetota</taxon>
        <taxon>Actinomycetes</taxon>
        <taxon>Mycobacteriales</taxon>
        <taxon>Mycobacteriaceae</taxon>
        <taxon>Mycolicibacterium</taxon>
    </lineage>
</organism>
<dbReference type="AlphaFoldDB" id="A0A1T3W5I5"/>
<reference evidence="2 3" key="1">
    <citation type="submission" date="2016-09" db="EMBL/GenBank/DDBJ databases">
        <title>genome sequences of unsequenced Mycobacteria.</title>
        <authorList>
            <person name="Greninger A.L."/>
            <person name="Jerome K.R."/>
            <person name="Mcnair B."/>
            <person name="Wallis C."/>
            <person name="Fang F."/>
        </authorList>
    </citation>
    <scope>NUCLEOTIDE SEQUENCE [LARGE SCALE GENOMIC DNA]</scope>
    <source>
        <strain evidence="2 3">BM1</strain>
    </source>
</reference>
<protein>
    <submittedName>
        <fullName evidence="2">Uncharacterized protein</fullName>
    </submittedName>
</protein>
<name>A0A1T3W5I5_9MYCO</name>
<dbReference type="EMBL" id="MIJD01000284">
    <property type="protein sequence ID" value="OPE49606.1"/>
    <property type="molecule type" value="Genomic_DNA"/>
</dbReference>
<evidence type="ECO:0000256" key="1">
    <source>
        <dbReference type="SAM" id="MobiDB-lite"/>
    </source>
</evidence>